<evidence type="ECO:0000256" key="1">
    <source>
        <dbReference type="SAM" id="MobiDB-lite"/>
    </source>
</evidence>
<comment type="caution">
    <text evidence="2">The sequence shown here is derived from an EMBL/GenBank/DDBJ whole genome shotgun (WGS) entry which is preliminary data.</text>
</comment>
<evidence type="ECO:0000313" key="2">
    <source>
        <dbReference type="EMBL" id="KAK9858427.1"/>
    </source>
</evidence>
<reference evidence="2 3" key="1">
    <citation type="journal article" date="2024" name="Nat. Commun.">
        <title>Phylogenomics reveals the evolutionary origins of lichenization in chlorophyte algae.</title>
        <authorList>
            <person name="Puginier C."/>
            <person name="Libourel C."/>
            <person name="Otte J."/>
            <person name="Skaloud P."/>
            <person name="Haon M."/>
            <person name="Grisel S."/>
            <person name="Petersen M."/>
            <person name="Berrin J.G."/>
            <person name="Delaux P.M."/>
            <person name="Dal Grande F."/>
            <person name="Keller J."/>
        </authorList>
    </citation>
    <scope>NUCLEOTIDE SEQUENCE [LARGE SCALE GENOMIC DNA]</scope>
    <source>
        <strain evidence="2 3">SAG 2523</strain>
    </source>
</reference>
<feature type="compositionally biased region" description="Polar residues" evidence="1">
    <location>
        <begin position="29"/>
        <end position="63"/>
    </location>
</feature>
<feature type="compositionally biased region" description="Low complexity" evidence="1">
    <location>
        <begin position="64"/>
        <end position="79"/>
    </location>
</feature>
<protein>
    <submittedName>
        <fullName evidence="2">Uncharacterized protein</fullName>
    </submittedName>
</protein>
<feature type="compositionally biased region" description="Polar residues" evidence="1">
    <location>
        <begin position="194"/>
        <end position="204"/>
    </location>
</feature>
<evidence type="ECO:0000313" key="3">
    <source>
        <dbReference type="Proteomes" id="UP001485043"/>
    </source>
</evidence>
<gene>
    <name evidence="2" type="ORF">WJX84_011050</name>
</gene>
<sequence>MQPQSHPLGSHLGSPFVGGQHMTPGPQPGLQQRTSFPSNQSRSTPFDSQQRAPDQKSQAQQGRPLSSLQVSGSGQSLPGIASPGVLSGHDSTPQPQQSLSSLARRISGQSMGQSLQDRQESAGGQSAASEQNLQQQQQKMHTLLRLQQQVLHCMTPQQRQNYSALGKEDQSRTMAVLVGKLQQSIIRRQQMQQPSARSPNSQLATPGPSGSVPPPSSGMMMRDKRSGINPNAGAGNKWPASF</sequence>
<organism evidence="2 3">
    <name type="scientific">Apatococcus fuscideae</name>
    <dbReference type="NCBI Taxonomy" id="2026836"/>
    <lineage>
        <taxon>Eukaryota</taxon>
        <taxon>Viridiplantae</taxon>
        <taxon>Chlorophyta</taxon>
        <taxon>core chlorophytes</taxon>
        <taxon>Trebouxiophyceae</taxon>
        <taxon>Chlorellales</taxon>
        <taxon>Chlorellaceae</taxon>
        <taxon>Apatococcus</taxon>
    </lineage>
</organism>
<name>A0AAW1SUU8_9CHLO</name>
<proteinExistence type="predicted"/>
<feature type="region of interest" description="Disordered" evidence="1">
    <location>
        <begin position="187"/>
        <end position="242"/>
    </location>
</feature>
<feature type="compositionally biased region" description="Low complexity" evidence="1">
    <location>
        <begin position="125"/>
        <end position="138"/>
    </location>
</feature>
<dbReference type="AlphaFoldDB" id="A0AAW1SUU8"/>
<feature type="region of interest" description="Disordered" evidence="1">
    <location>
        <begin position="1"/>
        <end position="139"/>
    </location>
</feature>
<feature type="compositionally biased region" description="Low complexity" evidence="1">
    <location>
        <begin position="93"/>
        <end position="102"/>
    </location>
</feature>
<feature type="compositionally biased region" description="Polar residues" evidence="1">
    <location>
        <begin position="107"/>
        <end position="116"/>
    </location>
</feature>
<dbReference type="EMBL" id="JALJOV010000926">
    <property type="protein sequence ID" value="KAK9858427.1"/>
    <property type="molecule type" value="Genomic_DNA"/>
</dbReference>
<keyword evidence="3" id="KW-1185">Reference proteome</keyword>
<dbReference type="Proteomes" id="UP001485043">
    <property type="component" value="Unassembled WGS sequence"/>
</dbReference>
<accession>A0AAW1SUU8</accession>